<organism evidence="2 3">
    <name type="scientific">Cafeteria roenbergensis</name>
    <name type="common">Marine flagellate</name>
    <dbReference type="NCBI Taxonomy" id="33653"/>
    <lineage>
        <taxon>Eukaryota</taxon>
        <taxon>Sar</taxon>
        <taxon>Stramenopiles</taxon>
        <taxon>Bigyra</taxon>
        <taxon>Opalozoa</taxon>
        <taxon>Bicosoecida</taxon>
        <taxon>Cafeteriaceae</taxon>
        <taxon>Cafeteria</taxon>
    </lineage>
</organism>
<evidence type="ECO:0000313" key="2">
    <source>
        <dbReference type="EMBL" id="KAA0167303.1"/>
    </source>
</evidence>
<feature type="compositionally biased region" description="Basic and acidic residues" evidence="1">
    <location>
        <begin position="64"/>
        <end position="78"/>
    </location>
</feature>
<feature type="region of interest" description="Disordered" evidence="1">
    <location>
        <begin position="29"/>
        <end position="78"/>
    </location>
</feature>
<dbReference type="EMBL" id="VLTL01000034">
    <property type="protein sequence ID" value="KAA0167303.1"/>
    <property type="molecule type" value="Genomic_DNA"/>
</dbReference>
<protein>
    <submittedName>
        <fullName evidence="2">Uncharacterized protein</fullName>
    </submittedName>
</protein>
<gene>
    <name evidence="2" type="ORF">FNF28_02835</name>
</gene>
<proteinExistence type="predicted"/>
<name>A0A5A8DPE0_CAFRO</name>
<comment type="caution">
    <text evidence="2">The sequence shown here is derived from an EMBL/GenBank/DDBJ whole genome shotgun (WGS) entry which is preliminary data.</text>
</comment>
<dbReference type="AlphaFoldDB" id="A0A5A8DPE0"/>
<sequence length="78" mass="8071">MAEPGSPSQQTVRVVVGATTMADYMHVGRSGPDAAVSLASHQHGRPGGGVRASGVPSGRPMGDGQRRERCAAHPRRDP</sequence>
<evidence type="ECO:0000313" key="3">
    <source>
        <dbReference type="Proteomes" id="UP000324907"/>
    </source>
</evidence>
<evidence type="ECO:0000256" key="1">
    <source>
        <dbReference type="SAM" id="MobiDB-lite"/>
    </source>
</evidence>
<accession>A0A5A8DPE0</accession>
<dbReference type="Proteomes" id="UP000324907">
    <property type="component" value="Unassembled WGS sequence"/>
</dbReference>
<reference evidence="2 3" key="1">
    <citation type="submission" date="2019-07" db="EMBL/GenBank/DDBJ databases">
        <title>Genomes of Cafeteria roenbergensis.</title>
        <authorList>
            <person name="Fischer M.G."/>
            <person name="Hackl T."/>
            <person name="Roman M."/>
        </authorList>
    </citation>
    <scope>NUCLEOTIDE SEQUENCE [LARGE SCALE GENOMIC DNA]</scope>
    <source>
        <strain evidence="2 3">RCC970-E3</strain>
    </source>
</reference>